<keyword evidence="12" id="KW-1185">Reference proteome</keyword>
<dbReference type="AlphaFoldDB" id="A0A0J7JWH3"/>
<evidence type="ECO:0000256" key="4">
    <source>
        <dbReference type="ARBA" id="ARBA00022989"/>
    </source>
</evidence>
<dbReference type="PANTHER" id="PTHR38035:SF1">
    <property type="entry name" value="ANCILLARY SECYEG TRANSLOCON SUBUNIT"/>
    <property type="match status" value="1"/>
</dbReference>
<accession>A0A0J7JWH3</accession>
<evidence type="ECO:0000256" key="8">
    <source>
        <dbReference type="ARBA" id="ARBA00024235"/>
    </source>
</evidence>
<dbReference type="PANTHER" id="PTHR38035">
    <property type="entry name" value="UPF0070 PROTEIN YFGM"/>
    <property type="match status" value="1"/>
</dbReference>
<dbReference type="Gene3D" id="1.25.40.10">
    <property type="entry name" value="Tetratricopeptide repeat domain"/>
    <property type="match status" value="1"/>
</dbReference>
<dbReference type="InterPro" id="IPR018704">
    <property type="entry name" value="SecYEG/CpoB_TPR"/>
</dbReference>
<evidence type="ECO:0000256" key="2">
    <source>
        <dbReference type="ARBA" id="ARBA00022475"/>
    </source>
</evidence>
<dbReference type="Proteomes" id="UP000036403">
    <property type="component" value="Unassembled WGS sequence"/>
</dbReference>
<evidence type="ECO:0000256" key="9">
    <source>
        <dbReference type="SAM" id="Phobius"/>
    </source>
</evidence>
<dbReference type="PaxDb" id="67767-A0A0J7JWH3"/>
<keyword evidence="5 9" id="KW-0472">Membrane</keyword>
<keyword evidence="3 9" id="KW-0812">Transmembrane</keyword>
<name>A0A0J7JWH3_LASNI</name>
<reference evidence="11 12" key="1">
    <citation type="submission" date="2015-04" db="EMBL/GenBank/DDBJ databases">
        <title>Lasius niger genome sequencing.</title>
        <authorList>
            <person name="Konorov E.A."/>
            <person name="Nikitin M.A."/>
            <person name="Kirill M.V."/>
            <person name="Chang P."/>
        </authorList>
    </citation>
    <scope>NUCLEOTIDE SEQUENCE [LARGE SCALE GENOMIC DNA]</scope>
    <source>
        <tissue evidence="11">Whole</tissue>
    </source>
</reference>
<evidence type="ECO:0000256" key="6">
    <source>
        <dbReference type="ARBA" id="ARBA00023186"/>
    </source>
</evidence>
<dbReference type="SUPFAM" id="SSF48452">
    <property type="entry name" value="TPR-like"/>
    <property type="match status" value="1"/>
</dbReference>
<comment type="subcellular location">
    <subcellularLocation>
        <location evidence="1">Cell membrane</location>
        <topology evidence="1">Single-pass type II membrane protein</topology>
    </subcellularLocation>
</comment>
<dbReference type="Pfam" id="PF09976">
    <property type="entry name" value="TPR_21"/>
    <property type="match status" value="1"/>
</dbReference>
<organism evidence="11 12">
    <name type="scientific">Lasius niger</name>
    <name type="common">Black garden ant</name>
    <dbReference type="NCBI Taxonomy" id="67767"/>
    <lineage>
        <taxon>Eukaryota</taxon>
        <taxon>Metazoa</taxon>
        <taxon>Ecdysozoa</taxon>
        <taxon>Arthropoda</taxon>
        <taxon>Hexapoda</taxon>
        <taxon>Insecta</taxon>
        <taxon>Pterygota</taxon>
        <taxon>Neoptera</taxon>
        <taxon>Endopterygota</taxon>
        <taxon>Hymenoptera</taxon>
        <taxon>Apocrita</taxon>
        <taxon>Aculeata</taxon>
        <taxon>Formicoidea</taxon>
        <taxon>Formicidae</taxon>
        <taxon>Formicinae</taxon>
        <taxon>Lasius</taxon>
        <taxon>Lasius</taxon>
    </lineage>
</organism>
<protein>
    <recommendedName>
        <fullName evidence="8">Ancillary SecYEG translocon subunit</fullName>
    </recommendedName>
</protein>
<dbReference type="STRING" id="67767.A0A0J7JWH3"/>
<dbReference type="GO" id="GO:0044877">
    <property type="term" value="F:protein-containing complex binding"/>
    <property type="evidence" value="ECO:0007669"/>
    <property type="project" value="InterPro"/>
</dbReference>
<evidence type="ECO:0000256" key="3">
    <source>
        <dbReference type="ARBA" id="ARBA00022692"/>
    </source>
</evidence>
<dbReference type="GO" id="GO:0005886">
    <property type="term" value="C:plasma membrane"/>
    <property type="evidence" value="ECO:0007669"/>
    <property type="project" value="UniProtKB-SubCell"/>
</dbReference>
<evidence type="ECO:0000256" key="5">
    <source>
        <dbReference type="ARBA" id="ARBA00023136"/>
    </source>
</evidence>
<dbReference type="PIRSF" id="PIRSF006170">
    <property type="entry name" value="YfgM"/>
    <property type="match status" value="1"/>
</dbReference>
<feature type="transmembrane region" description="Helical" evidence="9">
    <location>
        <begin position="24"/>
        <end position="45"/>
    </location>
</feature>
<feature type="domain" description="Ancillary SecYEG translocon subunit/Cell division coordinator CpoB TPR" evidence="10">
    <location>
        <begin position="18"/>
        <end position="211"/>
    </location>
</feature>
<dbReference type="InterPro" id="IPR026039">
    <property type="entry name" value="YfgM"/>
</dbReference>
<keyword evidence="2" id="KW-1003">Cell membrane</keyword>
<proteinExistence type="inferred from homology"/>
<evidence type="ECO:0000259" key="10">
    <source>
        <dbReference type="Pfam" id="PF09976"/>
    </source>
</evidence>
<evidence type="ECO:0000256" key="7">
    <source>
        <dbReference type="ARBA" id="ARBA00024197"/>
    </source>
</evidence>
<sequence>MAFDAYDYDDLEQSEHLKRWLRRYGSALALGMLLIVAAILGYGQWRRHQAAQTVRAASLYWQARQAELTHQASMADTLTRMLTKGYPDTAYAVFAAAAQARRLVQEKRYPQALTALHWAVTHSKDPSLQALFQLRSARVLLAEGEAGQALSALDSVTDPAYRGVGGELRGDAQLALGHSQQAREAYQAALDALGPDLPQSHVVRLKLDDLAVAGKPGT</sequence>
<evidence type="ECO:0000256" key="1">
    <source>
        <dbReference type="ARBA" id="ARBA00004401"/>
    </source>
</evidence>
<evidence type="ECO:0000313" key="11">
    <source>
        <dbReference type="EMBL" id="KMQ82447.1"/>
    </source>
</evidence>
<dbReference type="InterPro" id="IPR011990">
    <property type="entry name" value="TPR-like_helical_dom_sf"/>
</dbReference>
<gene>
    <name evidence="11" type="ORF">RF55_22949</name>
</gene>
<comment type="caution">
    <text evidence="11">The sequence shown here is derived from an EMBL/GenBank/DDBJ whole genome shotgun (WGS) entry which is preliminary data.</text>
</comment>
<comment type="similarity">
    <text evidence="7">Belongs to the YfgM family.</text>
</comment>
<dbReference type="EMBL" id="LBMM01025359">
    <property type="protein sequence ID" value="KMQ82447.1"/>
    <property type="molecule type" value="Genomic_DNA"/>
</dbReference>
<evidence type="ECO:0000313" key="12">
    <source>
        <dbReference type="Proteomes" id="UP000036403"/>
    </source>
</evidence>
<keyword evidence="4 9" id="KW-1133">Transmembrane helix</keyword>
<keyword evidence="6" id="KW-0143">Chaperone</keyword>